<comment type="caution">
    <text evidence="4">The sequence shown here is derived from an EMBL/GenBank/DDBJ whole genome shotgun (WGS) entry which is preliminary data.</text>
</comment>
<protein>
    <submittedName>
        <fullName evidence="4">YsnF/AvaK domain-containing protein</fullName>
    </submittedName>
</protein>
<proteinExistence type="predicted"/>
<dbReference type="Pfam" id="PF09557">
    <property type="entry name" value="DUF2382"/>
    <property type="match status" value="1"/>
</dbReference>
<evidence type="ECO:0000313" key="5">
    <source>
        <dbReference type="Proteomes" id="UP000272464"/>
    </source>
</evidence>
<organism evidence="4 5">
    <name type="scientific">Paenibacillus zeisoli</name>
    <dbReference type="NCBI Taxonomy" id="2496267"/>
    <lineage>
        <taxon>Bacteria</taxon>
        <taxon>Bacillati</taxon>
        <taxon>Bacillota</taxon>
        <taxon>Bacilli</taxon>
        <taxon>Bacillales</taxon>
        <taxon>Paenibacillaceae</taxon>
        <taxon>Paenibacillus</taxon>
    </lineage>
</organism>
<dbReference type="EMBL" id="RZNX01000003">
    <property type="protein sequence ID" value="RUT31643.1"/>
    <property type="molecule type" value="Genomic_DNA"/>
</dbReference>
<accession>A0A433XC40</accession>
<dbReference type="PANTHER" id="PTHR38463:SF1">
    <property type="entry name" value="STRESS RESPONSE PROTEIN YSNF"/>
    <property type="match status" value="1"/>
</dbReference>
<dbReference type="NCBIfam" id="TIGR02271">
    <property type="entry name" value="YsnF/AvaK domain"/>
    <property type="match status" value="1"/>
</dbReference>
<sequence>MTKKIVGVFRNDNEATNAIEELKRQGFKAEDISIVAKDKRDVSAISDETGTKAPEGVATGAATGGILGGVTGLLAGLGALAIPGIGPIVAAGPIAAAFTGAAVGAGAGGLVGGLVGLGIPEDEAKEYDTMVNDGRILVMVDAHPTQEGNIYQIFRDNNSLNAHYYNKYQDGTDVTSQDVVGTHLSATDTGTQPVYNETDIAGTSSAADRLSTERESDKLQLHEEQLTVDKNRVQTGEVQIRKEIVEEQKTINVPVTHEEVVIERRAVQDGVTDQPIGKDETIRIPVSEEKVEVNKQSVVTGEIEARKREVQETEQVQDVIRKEEARVERSGSPEVREEQLNNRR</sequence>
<keyword evidence="5" id="KW-1185">Reference proteome</keyword>
<dbReference type="InterPro" id="IPR052967">
    <property type="entry name" value="Stress_Response_Assoc"/>
</dbReference>
<gene>
    <name evidence="4" type="ORF">EJP77_09630</name>
</gene>
<dbReference type="Proteomes" id="UP000272464">
    <property type="component" value="Unassembled WGS sequence"/>
</dbReference>
<feature type="domain" description="DUF2382" evidence="2">
    <location>
        <begin position="219"/>
        <end position="327"/>
    </location>
</feature>
<evidence type="ECO:0000259" key="2">
    <source>
        <dbReference type="Pfam" id="PF09557"/>
    </source>
</evidence>
<evidence type="ECO:0000259" key="3">
    <source>
        <dbReference type="Pfam" id="PF11181"/>
    </source>
</evidence>
<evidence type="ECO:0000256" key="1">
    <source>
        <dbReference type="SAM" id="MobiDB-lite"/>
    </source>
</evidence>
<evidence type="ECO:0000313" key="4">
    <source>
        <dbReference type="EMBL" id="RUT31643.1"/>
    </source>
</evidence>
<dbReference type="AlphaFoldDB" id="A0A433XC40"/>
<dbReference type="InterPro" id="IPR025889">
    <property type="entry name" value="GSP17M-like_dom"/>
</dbReference>
<dbReference type="Pfam" id="PF11181">
    <property type="entry name" value="YflT"/>
    <property type="match status" value="1"/>
</dbReference>
<name>A0A433XC40_9BACL</name>
<feature type="region of interest" description="Disordered" evidence="1">
    <location>
        <begin position="324"/>
        <end position="344"/>
    </location>
</feature>
<dbReference type="OrthoDB" id="118405at2"/>
<feature type="domain" description="General stress protein 17M-like" evidence="3">
    <location>
        <begin position="5"/>
        <end position="74"/>
    </location>
</feature>
<dbReference type="PANTHER" id="PTHR38463">
    <property type="entry name" value="STRESS RESPONSE PROTEIN YSNF"/>
    <property type="match status" value="1"/>
</dbReference>
<dbReference type="RefSeq" id="WP_127199024.1">
    <property type="nucleotide sequence ID" value="NZ_RZNX01000003.1"/>
</dbReference>
<reference evidence="4 5" key="1">
    <citation type="submission" date="2018-12" db="EMBL/GenBank/DDBJ databases">
        <authorList>
            <person name="Sun L."/>
            <person name="Chen Z."/>
        </authorList>
    </citation>
    <scope>NUCLEOTIDE SEQUENCE [LARGE SCALE GENOMIC DNA]</scope>
    <source>
        <strain evidence="4 5">3-5-3</strain>
    </source>
</reference>
<dbReference type="InterPro" id="IPR019060">
    <property type="entry name" value="DUF2382"/>
</dbReference>